<dbReference type="Proteomes" id="UP000784294">
    <property type="component" value="Unassembled WGS sequence"/>
</dbReference>
<reference evidence="1" key="1">
    <citation type="submission" date="2018-11" db="EMBL/GenBank/DDBJ databases">
        <authorList>
            <consortium name="Pathogen Informatics"/>
        </authorList>
    </citation>
    <scope>NUCLEOTIDE SEQUENCE</scope>
</reference>
<gene>
    <name evidence="1" type="ORF">PXEA_LOCUS11774</name>
</gene>
<accession>A0A3S5A2W7</accession>
<dbReference type="AlphaFoldDB" id="A0A3S5A2W7"/>
<proteinExistence type="predicted"/>
<sequence>MGTEYTDISHFVVWRLDTIVGMLYHGMPMSSTDTNIMVHTCDQELCVRPQHIRFRASSVALVVVLKALAQAGYRLTPPGPSTGLL</sequence>
<keyword evidence="2" id="KW-1185">Reference proteome</keyword>
<protein>
    <submittedName>
        <fullName evidence="1">Uncharacterized protein</fullName>
    </submittedName>
</protein>
<evidence type="ECO:0000313" key="2">
    <source>
        <dbReference type="Proteomes" id="UP000784294"/>
    </source>
</evidence>
<comment type="caution">
    <text evidence="1">The sequence shown here is derived from an EMBL/GenBank/DDBJ whole genome shotgun (WGS) entry which is preliminary data.</text>
</comment>
<feature type="non-terminal residue" evidence="1">
    <location>
        <position position="1"/>
    </location>
</feature>
<name>A0A3S5A2W7_9PLAT</name>
<dbReference type="OrthoDB" id="10055441at2759"/>
<organism evidence="1 2">
    <name type="scientific">Protopolystoma xenopodis</name>
    <dbReference type="NCBI Taxonomy" id="117903"/>
    <lineage>
        <taxon>Eukaryota</taxon>
        <taxon>Metazoa</taxon>
        <taxon>Spiralia</taxon>
        <taxon>Lophotrochozoa</taxon>
        <taxon>Platyhelminthes</taxon>
        <taxon>Monogenea</taxon>
        <taxon>Polyopisthocotylea</taxon>
        <taxon>Polystomatidea</taxon>
        <taxon>Polystomatidae</taxon>
        <taxon>Protopolystoma</taxon>
    </lineage>
</organism>
<evidence type="ECO:0000313" key="1">
    <source>
        <dbReference type="EMBL" id="VEL18334.1"/>
    </source>
</evidence>
<dbReference type="EMBL" id="CAAALY010036558">
    <property type="protein sequence ID" value="VEL18334.1"/>
    <property type="molecule type" value="Genomic_DNA"/>
</dbReference>